<comment type="caution">
    <text evidence="1">The sequence shown here is derived from an EMBL/GenBank/DDBJ whole genome shotgun (WGS) entry which is preliminary data.</text>
</comment>
<sequence>MSSPFLHLRELLKELDFRDTPLNLAADLCEHLKKYLGTRHELLEYWRQAIILLVKFDIFSLQRELADKFRHSPNPKCRYLTGNFLTGDVSEAWIDKANRKHYLDNDLIKFAYFSVAILQQLIQDEPGCLLGIMFVSTVKRLRILKSSELSTFTRETES</sequence>
<dbReference type="EMBL" id="SDMP01000007">
    <property type="protein sequence ID" value="RYR48948.1"/>
    <property type="molecule type" value="Genomic_DNA"/>
</dbReference>
<accession>A0A445CDE3</accession>
<evidence type="ECO:0000313" key="2">
    <source>
        <dbReference type="Proteomes" id="UP000289738"/>
    </source>
</evidence>
<dbReference type="AlphaFoldDB" id="A0A445CDE3"/>
<dbReference type="Proteomes" id="UP000289738">
    <property type="component" value="Chromosome A07"/>
</dbReference>
<evidence type="ECO:0000313" key="1">
    <source>
        <dbReference type="EMBL" id="RYR48948.1"/>
    </source>
</evidence>
<protein>
    <submittedName>
        <fullName evidence="1">Uncharacterized protein</fullName>
    </submittedName>
</protein>
<reference evidence="1 2" key="1">
    <citation type="submission" date="2019-01" db="EMBL/GenBank/DDBJ databases">
        <title>Sequencing of cultivated peanut Arachis hypogaea provides insights into genome evolution and oil improvement.</title>
        <authorList>
            <person name="Chen X."/>
        </authorList>
    </citation>
    <scope>NUCLEOTIDE SEQUENCE [LARGE SCALE GENOMIC DNA]</scope>
    <source>
        <strain evidence="2">cv. Fuhuasheng</strain>
        <tissue evidence="1">Leaves</tissue>
    </source>
</reference>
<name>A0A445CDE3_ARAHY</name>
<keyword evidence="2" id="KW-1185">Reference proteome</keyword>
<organism evidence="1 2">
    <name type="scientific">Arachis hypogaea</name>
    <name type="common">Peanut</name>
    <dbReference type="NCBI Taxonomy" id="3818"/>
    <lineage>
        <taxon>Eukaryota</taxon>
        <taxon>Viridiplantae</taxon>
        <taxon>Streptophyta</taxon>
        <taxon>Embryophyta</taxon>
        <taxon>Tracheophyta</taxon>
        <taxon>Spermatophyta</taxon>
        <taxon>Magnoliopsida</taxon>
        <taxon>eudicotyledons</taxon>
        <taxon>Gunneridae</taxon>
        <taxon>Pentapetalae</taxon>
        <taxon>rosids</taxon>
        <taxon>fabids</taxon>
        <taxon>Fabales</taxon>
        <taxon>Fabaceae</taxon>
        <taxon>Papilionoideae</taxon>
        <taxon>50 kb inversion clade</taxon>
        <taxon>dalbergioids sensu lato</taxon>
        <taxon>Dalbergieae</taxon>
        <taxon>Pterocarpus clade</taxon>
        <taxon>Arachis</taxon>
    </lineage>
</organism>
<gene>
    <name evidence="1" type="ORF">Ahy_A07g035089</name>
</gene>
<proteinExistence type="predicted"/>